<dbReference type="Pfam" id="PF12953">
    <property type="entry name" value="DUF3842"/>
    <property type="match status" value="1"/>
</dbReference>
<dbReference type="GeneID" id="66353240"/>
<dbReference type="InterPro" id="IPR024208">
    <property type="entry name" value="DUF3842"/>
</dbReference>
<dbReference type="Proteomes" id="UP000372533">
    <property type="component" value="Unassembled WGS sequence"/>
</dbReference>
<evidence type="ECO:0000313" key="11">
    <source>
        <dbReference type="Proteomes" id="UP000346772"/>
    </source>
</evidence>
<dbReference type="EMBL" id="CAADAN010000005">
    <property type="protein sequence ID" value="VFD31671.1"/>
    <property type="molecule type" value="Genomic_DNA"/>
</dbReference>
<organism evidence="2">
    <name type="scientific">Clostridioides difficile</name>
    <name type="common">Peptoclostridium difficile</name>
    <dbReference type="NCBI Taxonomy" id="1496"/>
    <lineage>
        <taxon>Bacteria</taxon>
        <taxon>Bacillati</taxon>
        <taxon>Bacillota</taxon>
        <taxon>Clostridia</taxon>
        <taxon>Peptostreptococcales</taxon>
        <taxon>Peptostreptococcaceae</taxon>
        <taxon>Clostridioides</taxon>
    </lineage>
</organism>
<dbReference type="RefSeq" id="WP_003418377.1">
    <property type="nucleotide sequence ID" value="NZ_AP025558.1"/>
</dbReference>
<dbReference type="Proteomes" id="UP000346772">
    <property type="component" value="Unassembled WGS sequence"/>
</dbReference>
<gene>
    <name evidence="3" type="ORF">BN1095_430072</name>
    <name evidence="1" type="ORF">BN1096_300036</name>
    <name evidence="2" type="ORF">BN1097_310036</name>
    <name evidence="4" type="ORF">KRM00_001963</name>
    <name evidence="5" type="ORF">KRQ00_001578</name>
    <name evidence="9" type="ORF">SAMEA1402366_01883</name>
    <name evidence="7" type="ORF">SAMEA1402399_01724</name>
    <name evidence="8" type="ORF">SAMEA1710456_02107</name>
    <name evidence="6" type="ORF">SAMEA3375112_01174</name>
</gene>
<dbReference type="EMBL" id="LK932481">
    <property type="protein sequence ID" value="CDS84107.1"/>
    <property type="molecule type" value="Genomic_DNA"/>
</dbReference>
<dbReference type="Proteomes" id="UP000189137">
    <property type="component" value="Unassembled WGS sequence"/>
</dbReference>
<dbReference type="KEGG" id="pdf:CD630DERM_07350"/>
<evidence type="ECO:0000313" key="5">
    <source>
        <dbReference type="EMBL" id="HBH2619824.1"/>
    </source>
</evidence>
<reference evidence="11 13" key="3">
    <citation type="submission" date="2019-02" db="EMBL/GenBank/DDBJ databases">
        <authorList>
            <consortium name="Pathogen Informatics"/>
        </authorList>
    </citation>
    <scope>NUCLEOTIDE SEQUENCE [LARGE SCALE GENOMIC DNA]</scope>
    <source>
        <strain evidence="8 11">078GUE027</strain>
        <strain evidence="13">clo34</strain>
        <strain evidence="7">Clo34</strain>
        <strain evidence="9">Tl291</strain>
        <strain evidence="12">tl291</strain>
        <strain evidence="6 10">VRECD0157</strain>
    </source>
</reference>
<dbReference type="Proteomes" id="UP000878956">
    <property type="component" value="Unassembled WGS sequence"/>
</dbReference>
<accession>A0A069A5C6</accession>
<dbReference type="EMBL" id="CAAJVP010000007">
    <property type="protein sequence ID" value="VHY06658.1"/>
    <property type="molecule type" value="Genomic_DNA"/>
</dbReference>
<name>A0A069A5C6_CLODI</name>
<evidence type="ECO:0000313" key="6">
    <source>
        <dbReference type="EMBL" id="SJS07119.1"/>
    </source>
</evidence>
<evidence type="ECO:0000313" key="4">
    <source>
        <dbReference type="EMBL" id="HBH1542479.1"/>
    </source>
</evidence>
<protein>
    <submittedName>
        <fullName evidence="4">DUF3842 family protein</fullName>
    </submittedName>
    <submittedName>
        <fullName evidence="6">Domain of uncharacterized function (DUF3842)</fullName>
    </submittedName>
</protein>
<evidence type="ECO:0000313" key="9">
    <source>
        <dbReference type="EMBL" id="VHY06658.1"/>
    </source>
</evidence>
<evidence type="ECO:0000313" key="8">
    <source>
        <dbReference type="EMBL" id="VFD54614.1"/>
    </source>
</evidence>
<sequence>MIIAVIDGMGGGIGAQIVSSLREELPTYVEIYALGTNSIATSSMMKAHANKGATGENAIVVSAKKANIIVAPISVIIPNSMMGEVTCNISEAIADSEALKILLPIMPENVELVGLEGKPLALLVKDSVNLIKKEFNIK</sequence>
<evidence type="ECO:0000313" key="13">
    <source>
        <dbReference type="Proteomes" id="UP000411588"/>
    </source>
</evidence>
<proteinExistence type="predicted"/>
<dbReference type="Proteomes" id="UP000879542">
    <property type="component" value="Unassembled WGS sequence"/>
</dbReference>
<evidence type="ECO:0000313" key="7">
    <source>
        <dbReference type="EMBL" id="VFD31671.1"/>
    </source>
</evidence>
<dbReference type="OrthoDB" id="9797117at2"/>
<evidence type="ECO:0000313" key="3">
    <source>
        <dbReference type="EMBL" id="CDT32105.1"/>
    </source>
</evidence>
<dbReference type="EMBL" id="DAEQIJ010000006">
    <property type="protein sequence ID" value="HBH2619824.1"/>
    <property type="molecule type" value="Genomic_DNA"/>
</dbReference>
<evidence type="ECO:0000313" key="10">
    <source>
        <dbReference type="Proteomes" id="UP000189137"/>
    </source>
</evidence>
<dbReference type="EMBL" id="DAEPXK010000018">
    <property type="protein sequence ID" value="HBH1542479.1"/>
    <property type="molecule type" value="Genomic_DNA"/>
</dbReference>
<evidence type="ECO:0000313" key="2">
    <source>
        <dbReference type="EMBL" id="CDS84558.1"/>
    </source>
</evidence>
<reference evidence="4" key="2">
    <citation type="journal article" date="2018" name="Genome Biol.">
        <title>SKESA: strategic k-mer extension for scrupulous assemblies.</title>
        <authorList>
            <person name="Souvorov A."/>
            <person name="Agarwala R."/>
            <person name="Lipman D.J."/>
        </authorList>
    </citation>
    <scope>NUCLEOTIDE SEQUENCE</scope>
    <source>
        <strain evidence="5">Clostridioides</strain>
        <strain evidence="4">HN1000</strain>
    </source>
</reference>
<evidence type="ECO:0000313" key="12">
    <source>
        <dbReference type="Proteomes" id="UP000372533"/>
    </source>
</evidence>
<dbReference type="EMBL" id="FUPS01000003">
    <property type="protein sequence ID" value="SJS07119.1"/>
    <property type="molecule type" value="Genomic_DNA"/>
</dbReference>
<dbReference type="OMA" id="ADVGYCG"/>
<dbReference type="EMBL" id="LK932367">
    <property type="protein sequence ID" value="CDS84558.1"/>
    <property type="molecule type" value="Genomic_DNA"/>
</dbReference>
<dbReference type="EMBL" id="LK933105">
    <property type="protein sequence ID" value="CDT32105.1"/>
    <property type="molecule type" value="Genomic_DNA"/>
</dbReference>
<dbReference type="EMBL" id="CAADAT010000011">
    <property type="protein sequence ID" value="VFD54614.1"/>
    <property type="molecule type" value="Genomic_DNA"/>
</dbReference>
<dbReference type="Proteomes" id="UP000411588">
    <property type="component" value="Unassembled WGS sequence"/>
</dbReference>
<reference evidence="2" key="1">
    <citation type="submission" date="2014-07" db="EMBL/GenBank/DDBJ databases">
        <authorList>
            <person name="Monot Marc"/>
        </authorList>
    </citation>
    <scope>NUCLEOTIDE SEQUENCE</scope>
    <source>
        <strain evidence="3">7032989</strain>
        <strain evidence="2">7032994</strain>
    </source>
</reference>
<dbReference type="PATRIC" id="fig|1496.1371.peg.1643"/>
<dbReference type="AlphaFoldDB" id="A0A069A5C6"/>
<evidence type="ECO:0000313" key="1">
    <source>
        <dbReference type="EMBL" id="CDS84107.1"/>
    </source>
</evidence>
<reference evidence="4" key="4">
    <citation type="submission" date="2021-06" db="EMBL/GenBank/DDBJ databases">
        <authorList>
            <consortium name="NCBI Pathogen Detection Project"/>
        </authorList>
    </citation>
    <scope>NUCLEOTIDE SEQUENCE</scope>
    <source>
        <strain evidence="5">Clostridioides</strain>
        <strain evidence="4">HN1000</strain>
    </source>
</reference>